<dbReference type="GO" id="GO:0020037">
    <property type="term" value="F:heme binding"/>
    <property type="evidence" value="ECO:0007669"/>
    <property type="project" value="InterPro"/>
</dbReference>
<dbReference type="Pfam" id="PF07626">
    <property type="entry name" value="PSD3"/>
    <property type="match status" value="1"/>
</dbReference>
<evidence type="ECO:0000259" key="4">
    <source>
        <dbReference type="Pfam" id="PF07627"/>
    </source>
</evidence>
<feature type="domain" description="DUF1588" evidence="4">
    <location>
        <begin position="694"/>
        <end position="791"/>
    </location>
</feature>
<dbReference type="InterPro" id="IPR013036">
    <property type="entry name" value="DUF1587"/>
</dbReference>
<dbReference type="Pfam" id="PF07631">
    <property type="entry name" value="PSD4"/>
    <property type="match status" value="1"/>
</dbReference>
<keyword evidence="9" id="KW-1185">Reference proteome</keyword>
<feature type="domain" description="Cytochrome C Planctomycete-type" evidence="6">
    <location>
        <begin position="41"/>
        <end position="88"/>
    </location>
</feature>
<evidence type="ECO:0000259" key="6">
    <source>
        <dbReference type="Pfam" id="PF07635"/>
    </source>
</evidence>
<feature type="signal peptide" evidence="1">
    <location>
        <begin position="1"/>
        <end position="18"/>
    </location>
</feature>
<reference evidence="8 9" key="1">
    <citation type="submission" date="2020-08" db="EMBL/GenBank/DDBJ databases">
        <title>Genomic Encyclopedia of Type Strains, Phase IV (KMG-IV): sequencing the most valuable type-strain genomes for metagenomic binning, comparative biology and taxonomic classification.</title>
        <authorList>
            <person name="Goeker M."/>
        </authorList>
    </citation>
    <scope>NUCLEOTIDE SEQUENCE [LARGE SCALE GENOMIC DNA]</scope>
    <source>
        <strain evidence="8 9">DSM 12252</strain>
    </source>
</reference>
<feature type="domain" description="DUF1592" evidence="5">
    <location>
        <begin position="548"/>
        <end position="675"/>
    </location>
</feature>
<dbReference type="AlphaFoldDB" id="A0A7W7Y9Y9"/>
<feature type="chain" id="PRO_5030877676" description="Cytochrome c domain-containing protein" evidence="1">
    <location>
        <begin position="19"/>
        <end position="896"/>
    </location>
</feature>
<protein>
    <recommendedName>
        <fullName evidence="10">Cytochrome c domain-containing protein</fullName>
    </recommendedName>
</protein>
<keyword evidence="1" id="KW-0732">Signal</keyword>
<evidence type="ECO:0000259" key="3">
    <source>
        <dbReference type="Pfam" id="PF07626"/>
    </source>
</evidence>
<evidence type="ECO:0000259" key="7">
    <source>
        <dbReference type="Pfam" id="PF07637"/>
    </source>
</evidence>
<dbReference type="Pfam" id="PF07624">
    <property type="entry name" value="PSD2"/>
    <property type="match status" value="1"/>
</dbReference>
<dbReference type="EMBL" id="JACHIG010000003">
    <property type="protein sequence ID" value="MBB5032347.1"/>
    <property type="molecule type" value="Genomic_DNA"/>
</dbReference>
<evidence type="ECO:0000259" key="5">
    <source>
        <dbReference type="Pfam" id="PF07631"/>
    </source>
</evidence>
<dbReference type="InterPro" id="IPR013043">
    <property type="entry name" value="DUF1595"/>
</dbReference>
<dbReference type="SUPFAM" id="SSF46626">
    <property type="entry name" value="Cytochrome c"/>
    <property type="match status" value="1"/>
</dbReference>
<dbReference type="Proteomes" id="UP000590740">
    <property type="component" value="Unassembled WGS sequence"/>
</dbReference>
<gene>
    <name evidence="8" type="ORF">HNQ65_001924</name>
</gene>
<proteinExistence type="predicted"/>
<dbReference type="InterPro" id="IPR011478">
    <property type="entry name" value="DUF1585"/>
</dbReference>
<organism evidence="8 9">
    <name type="scientific">Prosthecobacter vanneervenii</name>
    <dbReference type="NCBI Taxonomy" id="48466"/>
    <lineage>
        <taxon>Bacteria</taxon>
        <taxon>Pseudomonadati</taxon>
        <taxon>Verrucomicrobiota</taxon>
        <taxon>Verrucomicrobiia</taxon>
        <taxon>Verrucomicrobiales</taxon>
        <taxon>Verrucomicrobiaceae</taxon>
        <taxon>Prosthecobacter</taxon>
    </lineage>
</organism>
<accession>A0A7W7Y9Y9</accession>
<dbReference type="Pfam" id="PF07635">
    <property type="entry name" value="PSCyt1"/>
    <property type="match status" value="1"/>
</dbReference>
<dbReference type="Pfam" id="PF07627">
    <property type="entry name" value="PSCyt3"/>
    <property type="match status" value="1"/>
</dbReference>
<feature type="domain" description="DUF1585" evidence="2">
    <location>
        <begin position="821"/>
        <end position="893"/>
    </location>
</feature>
<feature type="domain" description="DUF1595" evidence="7">
    <location>
        <begin position="477"/>
        <end position="538"/>
    </location>
</feature>
<dbReference type="InterPro" id="IPR011429">
    <property type="entry name" value="Cyt_c_Planctomycete-type"/>
</dbReference>
<dbReference type="InterPro" id="IPR013042">
    <property type="entry name" value="DUF1592"/>
</dbReference>
<dbReference type="Pfam" id="PF07637">
    <property type="entry name" value="PSD5"/>
    <property type="match status" value="1"/>
</dbReference>
<dbReference type="GO" id="GO:0009055">
    <property type="term" value="F:electron transfer activity"/>
    <property type="evidence" value="ECO:0007669"/>
    <property type="project" value="InterPro"/>
</dbReference>
<dbReference type="InterPro" id="IPR013039">
    <property type="entry name" value="DUF1588"/>
</dbReference>
<evidence type="ECO:0000313" key="9">
    <source>
        <dbReference type="Proteomes" id="UP000590740"/>
    </source>
</evidence>
<comment type="caution">
    <text evidence="8">The sequence shown here is derived from an EMBL/GenBank/DDBJ whole genome shotgun (WGS) entry which is preliminary data.</text>
</comment>
<evidence type="ECO:0000259" key="2">
    <source>
        <dbReference type="Pfam" id="PF07624"/>
    </source>
</evidence>
<evidence type="ECO:0008006" key="10">
    <source>
        <dbReference type="Google" id="ProtNLM"/>
    </source>
</evidence>
<name>A0A7W7Y9Y9_9BACT</name>
<evidence type="ECO:0000256" key="1">
    <source>
        <dbReference type="SAM" id="SignalP"/>
    </source>
</evidence>
<dbReference type="InterPro" id="IPR036909">
    <property type="entry name" value="Cyt_c-like_dom_sf"/>
</dbReference>
<evidence type="ECO:0000313" key="8">
    <source>
        <dbReference type="EMBL" id="MBB5032347.1"/>
    </source>
</evidence>
<sequence length="896" mass="100053">MNRLFLFFAILLSTGAFSQTTETVGHAVMDQRHKALFQQTCISCHGPEKQKGKFRVDDLSFEIKDIETAEKWQKVLNQMNSGDMPPEDEKQPTKEAKADFLDDLANVMVAARRSLGDQKGVITMRRLNRREYKNTLRQLLGVDVNVSDLPADGGGGFDTVGANLFMSANQFEQYQLIGREAMEEAFAWQAAASVEKKLHYEGETTTPVVRKFVDYQIDAQKRAQNWVKAVEEAAAKPENKDIVAKIRKESKNDSIFRREWARIPGAPNPRSFGFDKKGENDADLANDSLGAGWLKYHQYYIAQPAVDKGAYLGTQTRHPAELNVNYIELLVPFDWPVGNYVVRVCAGATKDAPPERRFLDFGIYARTGRVMATHEITASIEKPQVIKIPLTLTRSNMTRENRLLFVREKGSWDTNEEGGRKRAEAVKRNGIGPELTLWVDWIEVERVPDAAKPKPPGIAALGIPLDDKAPAPTPQELRAGLERFATEAFRGTAPTADYIDKLARLYEVRRKAGDKHSAALKETLSVVLSSPMFLYLAEPIPDEKHRPLTGPELATRLAYFLWSAPPDAALRDLGKNGELLKPEVLAAQTERLLNDPRSANFLEAFTHQWLGLDRIDFFEVNRTLYPRFDTGTKVAAKAEIHETMAHVMQTNSSLRDLLKADYVMINRVLAHYYGIPGVKGDGYEKIKLPKDSPRGGLLGMAAVHFMGGNGERTSPVERGAWVLRKLLHDPPPPAPANVPAIKRLAGKVLTTHERLLAHQEDPECASCHRKIDPIGFGLENFDAAGQWRTEDSYMAVDANGKADPKSKKTWTIEAASALYKGPAFKDFYGLRDIIAARSDAFARGFSEALLEFALGRPPGFRDEPLLTSMVQQAGKKNLAIREFIHALVASQEFHTK</sequence>
<dbReference type="RefSeq" id="WP_184339276.1">
    <property type="nucleotide sequence ID" value="NZ_JACHIG010000003.1"/>
</dbReference>
<feature type="domain" description="DUF1587" evidence="3">
    <location>
        <begin position="125"/>
        <end position="187"/>
    </location>
</feature>